<name>K9UJN6_CHAP6</name>
<dbReference type="AlphaFoldDB" id="K9UJN6"/>
<dbReference type="Proteomes" id="UP000010366">
    <property type="component" value="Chromosome"/>
</dbReference>
<keyword evidence="3" id="KW-1185">Reference proteome</keyword>
<evidence type="ECO:0000313" key="2">
    <source>
        <dbReference type="EMBL" id="AFY94858.1"/>
    </source>
</evidence>
<feature type="region of interest" description="Disordered" evidence="1">
    <location>
        <begin position="1"/>
        <end position="29"/>
    </location>
</feature>
<reference evidence="2 3" key="1">
    <citation type="submission" date="2012-05" db="EMBL/GenBank/DDBJ databases">
        <title>Finished chromosome of genome of Chamaesiphon sp. PCC 6605.</title>
        <authorList>
            <consortium name="US DOE Joint Genome Institute"/>
            <person name="Gugger M."/>
            <person name="Coursin T."/>
            <person name="Rippka R."/>
            <person name="Tandeau De Marsac N."/>
            <person name="Huntemann M."/>
            <person name="Wei C.-L."/>
            <person name="Han J."/>
            <person name="Detter J.C."/>
            <person name="Han C."/>
            <person name="Tapia R."/>
            <person name="Chen A."/>
            <person name="Kyrpides N."/>
            <person name="Mavromatis K."/>
            <person name="Markowitz V."/>
            <person name="Szeto E."/>
            <person name="Ivanova N."/>
            <person name="Pagani I."/>
            <person name="Pati A."/>
            <person name="Goodwin L."/>
            <person name="Nordberg H.P."/>
            <person name="Cantor M.N."/>
            <person name="Hua S.X."/>
            <person name="Woyke T."/>
            <person name="Kerfeld C.A."/>
        </authorList>
    </citation>
    <scope>NUCLEOTIDE SEQUENCE [LARGE SCALE GENOMIC DNA]</scope>
    <source>
        <strain evidence="3">ATCC 27169 / PCC 6605</strain>
    </source>
</reference>
<dbReference type="HOGENOM" id="CLU_3249089_0_0_3"/>
<evidence type="ECO:0000313" key="3">
    <source>
        <dbReference type="Proteomes" id="UP000010366"/>
    </source>
</evidence>
<evidence type="ECO:0000256" key="1">
    <source>
        <dbReference type="SAM" id="MobiDB-lite"/>
    </source>
</evidence>
<accession>K9UJN6</accession>
<feature type="compositionally biased region" description="Basic and acidic residues" evidence="1">
    <location>
        <begin position="17"/>
        <end position="27"/>
    </location>
</feature>
<organism evidence="2 3">
    <name type="scientific">Chamaesiphon minutus (strain ATCC 27169 / PCC 6605)</name>
    <dbReference type="NCBI Taxonomy" id="1173020"/>
    <lineage>
        <taxon>Bacteria</taxon>
        <taxon>Bacillati</taxon>
        <taxon>Cyanobacteriota</taxon>
        <taxon>Cyanophyceae</taxon>
        <taxon>Gomontiellales</taxon>
        <taxon>Chamaesiphonaceae</taxon>
        <taxon>Chamaesiphon</taxon>
    </lineage>
</organism>
<gene>
    <name evidence="2" type="ORF">Cha6605_3890</name>
</gene>
<dbReference type="EMBL" id="CP003600">
    <property type="protein sequence ID" value="AFY94858.1"/>
    <property type="molecule type" value="Genomic_DNA"/>
</dbReference>
<dbReference type="STRING" id="1173020.Cha6605_3890"/>
<dbReference type="RefSeq" id="WP_015160973.1">
    <property type="nucleotide sequence ID" value="NC_019697.1"/>
</dbReference>
<dbReference type="KEGG" id="cmp:Cha6605_3890"/>
<sequence>MRDAQKVGFPAQTTASRQDKTGRRREIIVLQKQPIVPQISNA</sequence>
<protein>
    <submittedName>
        <fullName evidence="2">Uncharacterized protein</fullName>
    </submittedName>
</protein>
<proteinExistence type="predicted"/>